<reference evidence="1 2" key="1">
    <citation type="submission" date="2023-07" db="EMBL/GenBank/DDBJ databases">
        <title>Genomic Encyclopedia of Type Strains, Phase IV (KMG-IV): sequencing the most valuable type-strain genomes for metagenomic binning, comparative biology and taxonomic classification.</title>
        <authorList>
            <person name="Goeker M."/>
        </authorList>
    </citation>
    <scope>NUCLEOTIDE SEQUENCE [LARGE SCALE GENOMIC DNA]</scope>
    <source>
        <strain evidence="1 2">DSM 17273</strain>
    </source>
</reference>
<dbReference type="Proteomes" id="UP001185015">
    <property type="component" value="Unassembled WGS sequence"/>
</dbReference>
<keyword evidence="2" id="KW-1185">Reference proteome</keyword>
<proteinExistence type="predicted"/>
<dbReference type="RefSeq" id="WP_270096036.1">
    <property type="nucleotide sequence ID" value="NZ_JAQFFK010000003.1"/>
</dbReference>
<name>A0AA90Z6Z5_9EURY</name>
<dbReference type="EMBL" id="JAVDQI010000001">
    <property type="protein sequence ID" value="MDR6222184.1"/>
    <property type="molecule type" value="Genomic_DNA"/>
</dbReference>
<gene>
    <name evidence="1" type="ORF">J2750_000616</name>
</gene>
<evidence type="ECO:0000313" key="2">
    <source>
        <dbReference type="Proteomes" id="UP001185015"/>
    </source>
</evidence>
<evidence type="ECO:0000313" key="1">
    <source>
        <dbReference type="EMBL" id="MDR6222184.1"/>
    </source>
</evidence>
<sequence>MKLEDDLSLRQFFIDSTYADLLKKCNGKDMDLFHLLDFVRKSKIIPVSLPGTSDSPFFNYIAMLANKANNLFTTELERELSHVCEKAERIGVLSLSS</sequence>
<comment type="caution">
    <text evidence="1">The sequence shown here is derived from an EMBL/GenBank/DDBJ whole genome shotgun (WGS) entry which is preliminary data.</text>
</comment>
<protein>
    <submittedName>
        <fullName evidence="1">Uncharacterized protein</fullName>
    </submittedName>
</protein>
<dbReference type="AlphaFoldDB" id="A0AA90Z6Z5"/>
<organism evidence="1 2">
    <name type="scientific">Methanococcoides alaskense</name>
    <dbReference type="NCBI Taxonomy" id="325778"/>
    <lineage>
        <taxon>Archaea</taxon>
        <taxon>Methanobacteriati</taxon>
        <taxon>Methanobacteriota</taxon>
        <taxon>Stenosarchaea group</taxon>
        <taxon>Methanomicrobia</taxon>
        <taxon>Methanosarcinales</taxon>
        <taxon>Methanosarcinaceae</taxon>
        <taxon>Methanococcoides</taxon>
    </lineage>
</organism>
<accession>A0AA90Z6Z5</accession>